<feature type="domain" description="SRS" evidence="3">
    <location>
        <begin position="209"/>
        <end position="346"/>
    </location>
</feature>
<evidence type="ECO:0000313" key="5">
    <source>
        <dbReference type="Proteomes" id="UP000224006"/>
    </source>
</evidence>
<evidence type="ECO:0000259" key="3">
    <source>
        <dbReference type="Pfam" id="PF04092"/>
    </source>
</evidence>
<dbReference type="OrthoDB" id="330519at2759"/>
<evidence type="ECO:0000256" key="2">
    <source>
        <dbReference type="SAM" id="SignalP"/>
    </source>
</evidence>
<feature type="region of interest" description="Disordered" evidence="1">
    <location>
        <begin position="313"/>
        <end position="334"/>
    </location>
</feature>
<dbReference type="Pfam" id="PF04092">
    <property type="entry name" value="SAG"/>
    <property type="match status" value="2"/>
</dbReference>
<feature type="region of interest" description="Disordered" evidence="1">
    <location>
        <begin position="50"/>
        <end position="88"/>
    </location>
</feature>
<dbReference type="Gene3D" id="2.60.40.1320">
    <property type="entry name" value="SRS domain"/>
    <property type="match status" value="2"/>
</dbReference>
<dbReference type="Proteomes" id="UP000224006">
    <property type="component" value="Chromosome II"/>
</dbReference>
<dbReference type="PRINTS" id="PR01801">
    <property type="entry name" value="SURFCEANTIGN"/>
</dbReference>
<dbReference type="KEGG" id="bbes:BESB_034990"/>
<dbReference type="GeneID" id="40308480"/>
<organism evidence="4 5">
    <name type="scientific">Besnoitia besnoiti</name>
    <name type="common">Apicomplexan protozoan</name>
    <dbReference type="NCBI Taxonomy" id="94643"/>
    <lineage>
        <taxon>Eukaryota</taxon>
        <taxon>Sar</taxon>
        <taxon>Alveolata</taxon>
        <taxon>Apicomplexa</taxon>
        <taxon>Conoidasida</taxon>
        <taxon>Coccidia</taxon>
        <taxon>Eucoccidiorida</taxon>
        <taxon>Eimeriorina</taxon>
        <taxon>Sarcocystidae</taxon>
        <taxon>Besnoitia</taxon>
    </lineage>
</organism>
<dbReference type="InterPro" id="IPR028352">
    <property type="entry name" value="Surface_antig_SAG1"/>
</dbReference>
<comment type="caution">
    <text evidence="4">The sequence shown here is derived from an EMBL/GenBank/DDBJ whole genome shotgun (WGS) entry which is preliminary data.</text>
</comment>
<dbReference type="RefSeq" id="XP_029221050.1">
    <property type="nucleotide sequence ID" value="XM_029362085.1"/>
</dbReference>
<name>A0A2A9ML58_BESBE</name>
<dbReference type="InterPro" id="IPR036755">
    <property type="entry name" value="SRS_dom_sf"/>
</dbReference>
<dbReference type="EMBL" id="NWUJ01000002">
    <property type="protein sequence ID" value="PFH37041.1"/>
    <property type="molecule type" value="Genomic_DNA"/>
</dbReference>
<dbReference type="SUPFAM" id="SSF74877">
    <property type="entry name" value="Major surface antigen p30, SAG1"/>
    <property type="match status" value="2"/>
</dbReference>
<sequence>MGRKGGVQRQRSGFRAKARKLVALCVGGVLLLSADSQALAGKLEEGSLRREVVGGQGPSGPSAAELCRATTGSHSEERSPSEGSDPKRLSVTLSKEHLTTTVECVGAQTQPVPTAVEDACVATATLDLCATSGKKTLQAILEAPDKIAWTKTDTPVSGQGEGRILRLKEADLPFADKHFFVGCETSNPQKKTCKIDITVKARASSVDKNVVTCAYGAESNPRALEAEMTEENNTLTIKCGKDGNIKPANYQDRYCEDEKLSPCSRSYKDILPRFDSSWWTKEGEAPAAETLTLTIPKEEFPAEEQKIYVGCAPSSEGGEEKALNDKEEEPENVRTDPKLCRVLVTVRAGSAATTLRSSVLGTAAVSSATVVAGLLFYVF</sequence>
<proteinExistence type="predicted"/>
<evidence type="ECO:0000256" key="1">
    <source>
        <dbReference type="SAM" id="MobiDB-lite"/>
    </source>
</evidence>
<feature type="signal peptide" evidence="2">
    <location>
        <begin position="1"/>
        <end position="40"/>
    </location>
</feature>
<dbReference type="VEuPathDB" id="ToxoDB:BESB_034990"/>
<keyword evidence="5" id="KW-1185">Reference proteome</keyword>
<feature type="compositionally biased region" description="Basic and acidic residues" evidence="1">
    <location>
        <begin position="318"/>
        <end position="334"/>
    </location>
</feature>
<evidence type="ECO:0000313" key="4">
    <source>
        <dbReference type="EMBL" id="PFH37041.1"/>
    </source>
</evidence>
<dbReference type="GO" id="GO:0016020">
    <property type="term" value="C:membrane"/>
    <property type="evidence" value="ECO:0007669"/>
    <property type="project" value="InterPro"/>
</dbReference>
<dbReference type="InterPro" id="IPR007226">
    <property type="entry name" value="SRS_dom"/>
</dbReference>
<feature type="chain" id="PRO_5012066522" evidence="2">
    <location>
        <begin position="41"/>
        <end position="379"/>
    </location>
</feature>
<gene>
    <name evidence="4" type="ORF">BESB_034990</name>
</gene>
<protein>
    <submittedName>
        <fullName evidence="4">SAG-related sequence</fullName>
    </submittedName>
</protein>
<reference evidence="4 5" key="1">
    <citation type="submission" date="2017-09" db="EMBL/GenBank/DDBJ databases">
        <title>Genome sequencing of Besnoitia besnoiti strain Bb-Ger1.</title>
        <authorList>
            <person name="Schares G."/>
            <person name="Venepally P."/>
            <person name="Lorenzi H.A."/>
        </authorList>
    </citation>
    <scope>NUCLEOTIDE SEQUENCE [LARGE SCALE GENOMIC DNA]</scope>
    <source>
        <strain evidence="4 5">Bb-Ger1</strain>
    </source>
</reference>
<dbReference type="AlphaFoldDB" id="A0A2A9ML58"/>
<keyword evidence="2" id="KW-0732">Signal</keyword>
<feature type="domain" description="SRS" evidence="3">
    <location>
        <begin position="84"/>
        <end position="199"/>
    </location>
</feature>
<feature type="compositionally biased region" description="Basic and acidic residues" evidence="1">
    <location>
        <begin position="74"/>
        <end position="88"/>
    </location>
</feature>
<accession>A0A2A9ML58</accession>